<feature type="region of interest" description="Disordered" evidence="24">
    <location>
        <begin position="52"/>
        <end position="72"/>
    </location>
</feature>
<dbReference type="InterPro" id="IPR004179">
    <property type="entry name" value="Sec63-dom"/>
</dbReference>
<dbReference type="Gene3D" id="3.40.50.300">
    <property type="entry name" value="P-loop containing nucleotide triphosphate hydrolases"/>
    <property type="match status" value="4"/>
</dbReference>
<evidence type="ECO:0000256" key="15">
    <source>
        <dbReference type="ARBA" id="ARBA00022840"/>
    </source>
</evidence>
<comment type="cofactor">
    <cofactor evidence="1">
        <name>Mg(2+)</name>
        <dbReference type="ChEBI" id="CHEBI:18420"/>
    </cofactor>
</comment>
<keyword evidence="12" id="KW-0547">Nucleotide-binding</keyword>
<dbReference type="InterPro" id="IPR014001">
    <property type="entry name" value="Helicase_ATP-bd"/>
</dbReference>
<dbReference type="InterPro" id="IPR008280">
    <property type="entry name" value="Tub_FtsZ_C"/>
</dbReference>
<keyword evidence="16" id="KW-0460">Magnesium</keyword>
<dbReference type="SMART" id="SM00487">
    <property type="entry name" value="DEXDc"/>
    <property type="match status" value="2"/>
</dbReference>
<dbReference type="GO" id="GO:0003724">
    <property type="term" value="F:RNA helicase activity"/>
    <property type="evidence" value="ECO:0007669"/>
    <property type="project" value="UniProtKB-EC"/>
</dbReference>
<dbReference type="CDD" id="cd02186">
    <property type="entry name" value="alpha_tubulin"/>
    <property type="match status" value="1"/>
</dbReference>
<name>A0ABD2KLS3_9BILA</name>
<dbReference type="SUPFAM" id="SSF81296">
    <property type="entry name" value="E set domains"/>
    <property type="match status" value="1"/>
</dbReference>
<gene>
    <name evidence="27" type="ORF">niasHT_022406</name>
</gene>
<proteinExistence type="inferred from homology"/>
<dbReference type="Gene3D" id="3.30.1330.20">
    <property type="entry name" value="Tubulin/FtsZ, C-terminal domain"/>
    <property type="match status" value="1"/>
</dbReference>
<evidence type="ECO:0000256" key="16">
    <source>
        <dbReference type="ARBA" id="ARBA00022842"/>
    </source>
</evidence>
<protein>
    <recommendedName>
        <fullName evidence="20">U5 small nuclear ribonucleoprotein 200 kDa helicase</fullName>
        <ecNumber evidence="6">3.6.4.13</ecNumber>
    </recommendedName>
</protein>
<dbReference type="InterPro" id="IPR001650">
    <property type="entry name" value="Helicase_C-like"/>
</dbReference>
<dbReference type="CDD" id="cd18795">
    <property type="entry name" value="SF2_C_Ski2"/>
    <property type="match status" value="1"/>
</dbReference>
<evidence type="ECO:0000256" key="23">
    <source>
        <dbReference type="ARBA" id="ARBA00054527"/>
    </source>
</evidence>
<dbReference type="SMART" id="SM00490">
    <property type="entry name" value="HELICc"/>
    <property type="match status" value="1"/>
</dbReference>
<dbReference type="Gene3D" id="1.10.287.600">
    <property type="entry name" value="Helix hairpin bin"/>
    <property type="match status" value="1"/>
</dbReference>
<evidence type="ECO:0000256" key="3">
    <source>
        <dbReference type="ARBA" id="ARBA00009636"/>
    </source>
</evidence>
<dbReference type="SUPFAM" id="SSF55307">
    <property type="entry name" value="Tubulin C-terminal domain-like"/>
    <property type="match status" value="1"/>
</dbReference>
<dbReference type="InterPro" id="IPR048863">
    <property type="entry name" value="BRR2_plug"/>
</dbReference>
<feature type="domain" description="Helicase ATP-binding" evidence="25">
    <location>
        <begin position="476"/>
        <end position="660"/>
    </location>
</feature>
<dbReference type="EC" id="3.6.4.13" evidence="6"/>
<dbReference type="Gene3D" id="3.40.50.1440">
    <property type="entry name" value="Tubulin/FtsZ, GTPase domain"/>
    <property type="match status" value="1"/>
</dbReference>
<dbReference type="GO" id="GO:0005681">
    <property type="term" value="C:spliceosomal complex"/>
    <property type="evidence" value="ECO:0007669"/>
    <property type="project" value="UniProtKB-KW"/>
</dbReference>
<evidence type="ECO:0000313" key="28">
    <source>
        <dbReference type="Proteomes" id="UP001620626"/>
    </source>
</evidence>
<dbReference type="Pfam" id="PF00270">
    <property type="entry name" value="DEAD"/>
    <property type="match status" value="2"/>
</dbReference>
<dbReference type="GO" id="GO:0046872">
    <property type="term" value="F:metal ion binding"/>
    <property type="evidence" value="ECO:0007669"/>
    <property type="project" value="UniProtKB-KW"/>
</dbReference>
<dbReference type="FunFam" id="2.60.40.150:FF:000004">
    <property type="entry name" value="RNA helicase, activating signal cointegrator 1"/>
    <property type="match status" value="1"/>
</dbReference>
<dbReference type="InterPro" id="IPR036388">
    <property type="entry name" value="WH-like_DNA-bd_sf"/>
</dbReference>
<dbReference type="Gene3D" id="1.10.150.20">
    <property type="entry name" value="5' to 3' exonuclease, C-terminal subdomain"/>
    <property type="match status" value="2"/>
</dbReference>
<feature type="domain" description="Helicase ATP-binding" evidence="25">
    <location>
        <begin position="1322"/>
        <end position="1482"/>
    </location>
</feature>
<dbReference type="SMART" id="SM00864">
    <property type="entry name" value="Tubulin"/>
    <property type="match status" value="1"/>
</dbReference>
<evidence type="ECO:0000256" key="19">
    <source>
        <dbReference type="ARBA" id="ARBA00023242"/>
    </source>
</evidence>
<keyword evidence="18" id="KW-0508">mRNA splicing</keyword>
<comment type="similarity">
    <text evidence="4">Belongs to the helicase family. SKI2 subfamily.</text>
</comment>
<dbReference type="GO" id="GO:0006397">
    <property type="term" value="P:mRNA processing"/>
    <property type="evidence" value="ECO:0007669"/>
    <property type="project" value="UniProtKB-KW"/>
</dbReference>
<dbReference type="FunFam" id="3.30.1330.20:FF:000001">
    <property type="entry name" value="Tubulin alpha chain"/>
    <property type="match status" value="1"/>
</dbReference>
<dbReference type="InterPro" id="IPR041094">
    <property type="entry name" value="Brr2_helicase_PWI"/>
</dbReference>
<keyword evidence="14" id="KW-0347">Helicase</keyword>
<evidence type="ECO:0000256" key="4">
    <source>
        <dbReference type="ARBA" id="ARBA00010140"/>
    </source>
</evidence>
<comment type="catalytic activity">
    <reaction evidence="21">
        <text>ATP + H2O = ADP + phosphate + H(+)</text>
        <dbReference type="Rhea" id="RHEA:13065"/>
        <dbReference type="ChEBI" id="CHEBI:15377"/>
        <dbReference type="ChEBI" id="CHEBI:15378"/>
        <dbReference type="ChEBI" id="CHEBI:30616"/>
        <dbReference type="ChEBI" id="CHEBI:43474"/>
        <dbReference type="ChEBI" id="CHEBI:456216"/>
        <dbReference type="EC" id="3.6.4.13"/>
    </reaction>
</comment>
<evidence type="ECO:0000256" key="8">
    <source>
        <dbReference type="ARBA" id="ARBA00022701"/>
    </source>
</evidence>
<keyword evidence="15" id="KW-0067">ATP-binding</keyword>
<dbReference type="PROSITE" id="PS51192">
    <property type="entry name" value="HELICASE_ATP_BIND_1"/>
    <property type="match status" value="2"/>
</dbReference>
<dbReference type="PANTHER" id="PTHR47961">
    <property type="entry name" value="DNA POLYMERASE THETA, PUTATIVE (AFU_ORTHOLOGUE AFUA_1G05260)-RELATED"/>
    <property type="match status" value="1"/>
</dbReference>
<dbReference type="InterPro" id="IPR035892">
    <property type="entry name" value="C2_domain_sf"/>
</dbReference>
<comment type="caution">
    <text evidence="27">The sequence shown here is derived from an EMBL/GenBank/DDBJ whole genome shotgun (WGS) entry which is preliminary data.</text>
</comment>
<dbReference type="FunFam" id="1.10.3380.10:FF:000001">
    <property type="entry name" value="U5 small nuclear ribonucleoprotein helicase"/>
    <property type="match status" value="1"/>
</dbReference>
<evidence type="ECO:0000256" key="22">
    <source>
        <dbReference type="ARBA" id="ARBA00049117"/>
    </source>
</evidence>
<evidence type="ECO:0000259" key="25">
    <source>
        <dbReference type="PROSITE" id="PS51192"/>
    </source>
</evidence>
<dbReference type="SMART" id="SM00865">
    <property type="entry name" value="Tubulin_C"/>
    <property type="match status" value="1"/>
</dbReference>
<dbReference type="InterPro" id="IPR002452">
    <property type="entry name" value="Alpha_tubulin"/>
</dbReference>
<evidence type="ECO:0000256" key="2">
    <source>
        <dbReference type="ARBA" id="ARBA00004123"/>
    </source>
</evidence>
<dbReference type="EMBL" id="JBICBT010000724">
    <property type="protein sequence ID" value="KAL3103891.1"/>
    <property type="molecule type" value="Genomic_DNA"/>
</dbReference>
<dbReference type="GO" id="GO:0008380">
    <property type="term" value="P:RNA splicing"/>
    <property type="evidence" value="ECO:0007669"/>
    <property type="project" value="UniProtKB-KW"/>
</dbReference>
<evidence type="ECO:0000259" key="26">
    <source>
        <dbReference type="PROSITE" id="PS51194"/>
    </source>
</evidence>
<accession>A0ABD2KLS3</accession>
<dbReference type="Pfam" id="PF18149">
    <property type="entry name" value="Helicase_PWI"/>
    <property type="match status" value="1"/>
</dbReference>
<evidence type="ECO:0000256" key="14">
    <source>
        <dbReference type="ARBA" id="ARBA00022806"/>
    </source>
</evidence>
<dbReference type="InterPro" id="IPR000217">
    <property type="entry name" value="Tubulin"/>
</dbReference>
<dbReference type="SUPFAM" id="SSF52540">
    <property type="entry name" value="P-loop containing nucleoside triphosphate hydrolases"/>
    <property type="match status" value="4"/>
</dbReference>
<keyword evidence="10" id="KW-0747">Spliceosome</keyword>
<dbReference type="InterPro" id="IPR036525">
    <property type="entry name" value="Tubulin/FtsZ_GTPase_sf"/>
</dbReference>
<evidence type="ECO:0000256" key="9">
    <source>
        <dbReference type="ARBA" id="ARBA00022723"/>
    </source>
</evidence>
<dbReference type="InterPro" id="IPR036390">
    <property type="entry name" value="WH_DNA-bd_sf"/>
</dbReference>
<evidence type="ECO:0000256" key="24">
    <source>
        <dbReference type="SAM" id="MobiDB-lite"/>
    </source>
</evidence>
<dbReference type="FunFam" id="1.10.287.600:FF:000005">
    <property type="entry name" value="Tubulin alpha chain"/>
    <property type="match status" value="1"/>
</dbReference>
<evidence type="ECO:0000256" key="21">
    <source>
        <dbReference type="ARBA" id="ARBA00047984"/>
    </source>
</evidence>
<dbReference type="GO" id="GO:0005874">
    <property type="term" value="C:microtubule"/>
    <property type="evidence" value="ECO:0007669"/>
    <property type="project" value="UniProtKB-KW"/>
</dbReference>
<dbReference type="Pfam" id="PF00271">
    <property type="entry name" value="Helicase_C"/>
    <property type="match status" value="1"/>
</dbReference>
<keyword evidence="9" id="KW-0479">Metal-binding</keyword>
<dbReference type="PROSITE" id="PS00227">
    <property type="entry name" value="TUBULIN"/>
    <property type="match status" value="1"/>
</dbReference>
<evidence type="ECO:0000256" key="10">
    <source>
        <dbReference type="ARBA" id="ARBA00022728"/>
    </source>
</evidence>
<evidence type="ECO:0000256" key="17">
    <source>
        <dbReference type="ARBA" id="ARBA00023134"/>
    </source>
</evidence>
<dbReference type="Pfam" id="PF23445">
    <property type="entry name" value="WHD_SNRNP200"/>
    <property type="match status" value="2"/>
</dbReference>
<dbReference type="GO" id="GO:0005524">
    <property type="term" value="F:ATP binding"/>
    <property type="evidence" value="ECO:0007669"/>
    <property type="project" value="UniProtKB-KW"/>
</dbReference>
<evidence type="ECO:0000256" key="5">
    <source>
        <dbReference type="ARBA" id="ARBA00011747"/>
    </source>
</evidence>
<dbReference type="SUPFAM" id="SSF52490">
    <property type="entry name" value="Tubulin nucleotide-binding domain-like"/>
    <property type="match status" value="1"/>
</dbReference>
<dbReference type="PRINTS" id="PR01161">
    <property type="entry name" value="TUBULIN"/>
</dbReference>
<dbReference type="PRINTS" id="PR01162">
    <property type="entry name" value="ALPHATUBULIN"/>
</dbReference>
<dbReference type="PROSITE" id="PS51194">
    <property type="entry name" value="HELICASE_CTER"/>
    <property type="match status" value="1"/>
</dbReference>
<evidence type="ECO:0000256" key="6">
    <source>
        <dbReference type="ARBA" id="ARBA00012552"/>
    </source>
</evidence>
<dbReference type="FunFam" id="1.10.10.10:FF:000024">
    <property type="entry name" value="U5 small nuclear ribonucleoprotein helicase"/>
    <property type="match status" value="1"/>
</dbReference>
<dbReference type="GO" id="GO:0007017">
    <property type="term" value="P:microtubule-based process"/>
    <property type="evidence" value="ECO:0007669"/>
    <property type="project" value="UniProtKB-ARBA"/>
</dbReference>
<dbReference type="Gene3D" id="1.10.3380.10">
    <property type="entry name" value="Sec63 N-terminal domain-like domain"/>
    <property type="match status" value="2"/>
</dbReference>
<organism evidence="27 28">
    <name type="scientific">Heterodera trifolii</name>
    <dbReference type="NCBI Taxonomy" id="157864"/>
    <lineage>
        <taxon>Eukaryota</taxon>
        <taxon>Metazoa</taxon>
        <taxon>Ecdysozoa</taxon>
        <taxon>Nematoda</taxon>
        <taxon>Chromadorea</taxon>
        <taxon>Rhabditida</taxon>
        <taxon>Tylenchina</taxon>
        <taxon>Tylenchomorpha</taxon>
        <taxon>Tylenchoidea</taxon>
        <taxon>Heteroderidae</taxon>
        <taxon>Heteroderinae</taxon>
        <taxon>Heterodera</taxon>
    </lineage>
</organism>
<dbReference type="Pfam" id="PF02889">
    <property type="entry name" value="Sec63"/>
    <property type="match status" value="2"/>
</dbReference>
<dbReference type="InterPro" id="IPR011545">
    <property type="entry name" value="DEAD/DEAH_box_helicase_dom"/>
</dbReference>
<evidence type="ECO:0000256" key="11">
    <source>
        <dbReference type="ARBA" id="ARBA00022737"/>
    </source>
</evidence>
<evidence type="ECO:0000256" key="20">
    <source>
        <dbReference type="ARBA" id="ARBA00034541"/>
    </source>
</evidence>
<evidence type="ECO:0000256" key="13">
    <source>
        <dbReference type="ARBA" id="ARBA00022801"/>
    </source>
</evidence>
<dbReference type="InterPro" id="IPR037103">
    <property type="entry name" value="Tubulin/FtsZ-like_C"/>
</dbReference>
<keyword evidence="11" id="KW-0677">Repeat</keyword>
<dbReference type="FunFam" id="3.40.50.300:FF:003287">
    <property type="entry name" value="U5 small nuclear ribonucleoprotein 200 kDa helicase"/>
    <property type="match status" value="1"/>
</dbReference>
<dbReference type="InterPro" id="IPR018316">
    <property type="entry name" value="Tubulin/FtsZ_2-layer-sand-dom"/>
</dbReference>
<dbReference type="InterPro" id="IPR057842">
    <property type="entry name" value="WH_MER3"/>
</dbReference>
<dbReference type="GO" id="GO:0005525">
    <property type="term" value="F:GTP binding"/>
    <property type="evidence" value="ECO:0007669"/>
    <property type="project" value="UniProtKB-KW"/>
</dbReference>
<dbReference type="FunFam" id="1.10.3380.10:FF:000002">
    <property type="entry name" value="Activating signal cointegrator 1 complex subunit 3"/>
    <property type="match status" value="1"/>
</dbReference>
<dbReference type="Pfam" id="PF00091">
    <property type="entry name" value="Tubulin"/>
    <property type="match status" value="1"/>
</dbReference>
<dbReference type="PANTHER" id="PTHR47961:SF4">
    <property type="entry name" value="ACTIVATING SIGNAL COINTEGRATOR 1 COMPLEX SUBUNIT 3"/>
    <property type="match status" value="1"/>
</dbReference>
<keyword evidence="19" id="KW-0539">Nucleus</keyword>
<evidence type="ECO:0000256" key="7">
    <source>
        <dbReference type="ARBA" id="ARBA00022664"/>
    </source>
</evidence>
<evidence type="ECO:0000313" key="27">
    <source>
        <dbReference type="EMBL" id="KAL3103891.1"/>
    </source>
</evidence>
<comment type="catalytic activity">
    <reaction evidence="22">
        <text>GTP + H2O = GDP + phosphate + H(+)</text>
        <dbReference type="Rhea" id="RHEA:19669"/>
        <dbReference type="ChEBI" id="CHEBI:15377"/>
        <dbReference type="ChEBI" id="CHEBI:15378"/>
        <dbReference type="ChEBI" id="CHEBI:37565"/>
        <dbReference type="ChEBI" id="CHEBI:43474"/>
        <dbReference type="ChEBI" id="CHEBI:58189"/>
    </reaction>
    <physiologicalReaction direction="left-to-right" evidence="22">
        <dbReference type="Rhea" id="RHEA:19670"/>
    </physiologicalReaction>
</comment>
<keyword evidence="13" id="KW-0378">Hydrolase</keyword>
<dbReference type="SUPFAM" id="SSF158702">
    <property type="entry name" value="Sec63 N-terminal domain-like"/>
    <property type="match status" value="2"/>
</dbReference>
<dbReference type="Proteomes" id="UP001620626">
    <property type="component" value="Unassembled WGS sequence"/>
</dbReference>
<sequence length="2604" mass="297670">MDRTNSNLVLSVDYNLTDRRARDEPTGEVMPLTKDLFRGCKMGDRYRRTVAPAEKKAAKPKSRDRDDIRKHDSGLDDELGIAGIYKPRTQETRNTYEVFLSLIQEVLGDQPREILHGSAHEILLILKLDSYREKEKKKEIEDLMSVKLSDERFALFVNLSKKISDFNPEEEEEKMRDIIDDVDDTTGVPVQFESDEEDDKMAYELREDKSDDGDVGVEAIYEGILRSEKGVGMEMGEAGGEGAKGELHPRDIDAHWIKRHLSKFFDPTESQKKVQEVMEILRTSVDDRACENALVLLLGFERFDFIKTLRQHRQMVYYCTRLKQAQPEERETIEREMANRPELKKILDQLVEVAEEDIVTTERGKRDKAVQQRRLNEAGQEAVAAASWIQQRKVLDLEDMAFAQGSHTMSNKKCVLPDGSQRTQKKSYESIYVPPLKPKPFGENEKLIEIEDLPKWARPAFQGYRTLNRIQSVISQKALHTDGNLLICAPTGAGKTNVALMCILREMSKHMNEDGTVRKDEFKCIYVAPMRSLVQEMVGSFKQRLEEAYGITVGEMTGDVQMSKEQFMLTQLVVCTPEKYDIITRKGGERSYTQLVSLIIFDEVHLLHDDRGPVLEALVARTIRQIEQTRDYCRLVGLSATLPNYKDVGRFLRVDGENLFFFDNSYRPVPLEQEYIGVTEKKALKRYQAMNEIIYEKVLENAGRNQILVFVHSRKETAKTAKALRDVCLERDTISKFLREGSASTEVLRTEAEQAKNLDLKDLLPYGFAIHHAGMNRLDRSLVEDLFADRHIQVLVSTATLAWGVNLPAQTVIIKGTQIYNPQKGAWTEIGPLDIMQMMGRAGRPQHNALGKGILMTHNTELQYYLSLMNQQLPIESQLVAKLPDTLNAEIVLGTVTNVVEAMEWLTYTYLHVRMCKAPALYGIVADENDKLLEKPRADLVHTACLLLDKGNLIKYDRKTGLIQAQELGRIASHYYCTYESMETYNKLLKETASEIDLFRIFSLSSEFKQIHVREEEKLELQKLAECVPIPIKESLEEPSAKVNVLLQSYVSQLKLEGFALQSDMVFISQSAGRLFRALFEIVLWRGWAQLALKVLGLCKMVNARQWQSLNPLHQFKKLPLDIVRTLDKKNLSFDRLYDLDAHQLGELVRVPKMGKPLYKFIRQIPKLDMTTLILPITRSTLRVELTITPDFQWDEKVHGSSKGFWIFVEDVNGEIILHHEYFLLKQKYCEEEHVVKMFVPVFDPLPPLYFIRIVSDRWLGSETVLPVSFRHLILPEKYPPPTELLDLQPLPVSALNNATFEAIFSKRGIRLFNPIQTQVFRTCYESNENVLIGAPNGSGKGVCAEFALLRHFENNPPGSKAVYCTPLDDLAKNLYFDWLERIAAPLKKIKADVVVTTAERWDNISRRWKNRSDVQKVKLFVVNNLHMIGASNGPVLEVVCSRMRYMGNQLDSKLRIVALSTSLMNGRDVTHWLGCTLFNFAPNARPVPLDLRIDGFNLSHTPTRLAAMVRPIYSAVIRHGGRLEPKPVIVFVPTRRQTRSLAVDLLTYALADRQENRFCHISPEEDPFKSILERLNDESLKETVKRGVGFLHEGSTTTDSESVQNLFNSGAIQICVVPYSMCYQIQMRAYLVIIMDTQFYNGKHHTYEDYPIGNVLHMVGLANKKDKEDDAACQCVLMCQTSKKDFFKKFLFEPLPVESHLDHCLHDHFNAEIVTKTIENKQDAIDYLTWTLLYRRMTQNPNYYNLHGTSHRHLSDSLSELVESTLKDLENSHCIAIKDDMYTTSLNLGMIAAYYYVSYTTIELFSLSLKPKTKLRALIEIVSNATEFSTLPIRHKEEVTLKKLADRLQGQMKNQKWNSPQVKVNLLLHAHLMRIQLSAELTKDTDWIVLKTVRLVQACVDVLSSNGWLSPAIHAMELSQMLTQAMYSNESYMKQLPHCTPELLERCKEKKVESIFELLELNDEDRDELLQMNQAQLADIAVFCNNYPSIEVRHEITTQKPTVGQPVEIRIDLERENDFNGFAPPVIAPFFPRYPYPAGRVPYYGHHYSPENLEEGWYLVIGDPNTNQLLSIKRLAVNVKAQHMLDFVPTQSSKSNFKLYFICDSYLGADQEFDLPLRIHDAPSSSEKSSRGERKRKHQQEDVNEYCRFFQFKMPVGGKMREVISLHMGQAGVQIGNACWELYCLEHGIQPDGRMPADESVGVEDHSYNTFFSETPSGKHVPRSIFVDLESTVVDEIRTGTYRQLFHPEQLIIGKEDAANNYARGHYTIGKELIDVTMDRIRKSAEQCQSLQGFLIFHSFGGGTGSGFTSLMMERLSVDFGKKCKLQFSVYPAPQISTSMVEPYNSVLSTHTTLEYSDCSFLVDNEAIYEICRRNLDIHRPTYTNLNRLIAQVVSSITASLRFDGALNVDLTEFQTNLVPYPRIHFPLATYSPIISAEKAFHEHHSVSEITNKCFEVGNQMVKCDPRNGKYMACCLLFRGDVVPKDVNAAIASVKTKRAIQFVDWCPTGFKVGINYQPPTVVPGGDLAKVQRAVCMLSNTTAIAEAWIRLDHKFDLMYSKRAFVHWYVGEGMEEGEFSEAREDMAALEKDYEEVAIDSHDEEY</sequence>
<dbReference type="FunFam" id="3.40.50.300:FF:000062">
    <property type="entry name" value="U5 small nuclear ribonucleoprotein helicase"/>
    <property type="match status" value="1"/>
</dbReference>
<comment type="subcellular location">
    <subcellularLocation>
        <location evidence="2">Nucleus</location>
    </subcellularLocation>
</comment>
<dbReference type="FunFam" id="1.10.10.10:FF:000012">
    <property type="entry name" value="U5 small nuclear ribonucleoprotein helicase"/>
    <property type="match status" value="1"/>
</dbReference>
<dbReference type="Pfam" id="PF03953">
    <property type="entry name" value="Tubulin_C"/>
    <property type="match status" value="1"/>
</dbReference>
<dbReference type="FunFam" id="1.10.150.20:FF:000013">
    <property type="entry name" value="U5 small nuclear ribonucleoprotein kDa helicase"/>
    <property type="match status" value="1"/>
</dbReference>
<dbReference type="FunFam" id="1.10.150.20:FF:000004">
    <property type="entry name" value="U5 small nuclear ribonucleoprotein helicase"/>
    <property type="match status" value="1"/>
</dbReference>
<dbReference type="InterPro" id="IPR023123">
    <property type="entry name" value="Tubulin_C"/>
</dbReference>
<comment type="function">
    <text evidence="23">Catalyzes the ATP-dependent unwinding of U4/U6 RNA duplices, an essential step in the assembly of a catalytically active spliceosome. Plays a role in pre-mRNA splicing.</text>
</comment>
<comment type="subunit">
    <text evidence="5">Dimer of alpha and beta chains. A typical microtubule is a hollow water-filled tube with an outer diameter of 25 nm and an inner diameter of 15 nM. Alpha-beta heterodimers associate head-to-tail to form protofilaments running lengthwise along the microtubule wall with the beta-tubulin subunit facing the microtubule plus end conferring a structural polarity. Microtubules usually have 13 protofilaments but different protofilament numbers can be found in some organisms and specialized cells.</text>
</comment>
<evidence type="ECO:0000256" key="12">
    <source>
        <dbReference type="ARBA" id="ARBA00022741"/>
    </source>
</evidence>
<dbReference type="InterPro" id="IPR014756">
    <property type="entry name" value="Ig_E-set"/>
</dbReference>
<dbReference type="InterPro" id="IPR017975">
    <property type="entry name" value="Tubulin_CS"/>
</dbReference>
<keyword evidence="7" id="KW-0507">mRNA processing</keyword>
<feature type="domain" description="Helicase C-terminal" evidence="26">
    <location>
        <begin position="670"/>
        <end position="907"/>
    </location>
</feature>
<evidence type="ECO:0000256" key="18">
    <source>
        <dbReference type="ARBA" id="ARBA00023187"/>
    </source>
</evidence>
<dbReference type="GO" id="GO:0016787">
    <property type="term" value="F:hydrolase activity"/>
    <property type="evidence" value="ECO:0007669"/>
    <property type="project" value="UniProtKB-KW"/>
</dbReference>
<dbReference type="FunFam" id="3.40.50.300:FF:000368">
    <property type="entry name" value="U5 small nuclear ribonucleoprotein 200 kDa helicase"/>
    <property type="match status" value="1"/>
</dbReference>
<dbReference type="FunFam" id="3.40.50.1440:FF:000019">
    <property type="entry name" value="Tubulin alpha chain"/>
    <property type="match status" value="1"/>
</dbReference>
<keyword evidence="17" id="KW-0342">GTP-binding</keyword>
<keyword evidence="8" id="KW-0493">Microtubule</keyword>
<comment type="similarity">
    <text evidence="3">Belongs to the tubulin family.</text>
</comment>
<keyword evidence="28" id="KW-1185">Reference proteome</keyword>
<dbReference type="InterPro" id="IPR027417">
    <property type="entry name" value="P-loop_NTPase"/>
</dbReference>
<dbReference type="InterPro" id="IPR003008">
    <property type="entry name" value="Tubulin_FtsZ_GTPase"/>
</dbReference>
<dbReference type="InterPro" id="IPR050474">
    <property type="entry name" value="Hel308_SKI2-like"/>
</dbReference>
<evidence type="ECO:0000256" key="1">
    <source>
        <dbReference type="ARBA" id="ARBA00001946"/>
    </source>
</evidence>
<dbReference type="SMART" id="SM00973">
    <property type="entry name" value="Sec63"/>
    <property type="match status" value="2"/>
</dbReference>
<dbReference type="Pfam" id="PF21188">
    <property type="entry name" value="BRR2_plug"/>
    <property type="match status" value="1"/>
</dbReference>
<dbReference type="SUPFAM" id="SSF46785">
    <property type="entry name" value="Winged helix' DNA-binding domain"/>
    <property type="match status" value="2"/>
</dbReference>
<reference evidence="27 28" key="1">
    <citation type="submission" date="2024-10" db="EMBL/GenBank/DDBJ databases">
        <authorList>
            <person name="Kim D."/>
        </authorList>
    </citation>
    <scope>NUCLEOTIDE SEQUENCE [LARGE SCALE GENOMIC DNA]</scope>
    <source>
        <strain evidence="27">BH-2024</strain>
    </source>
</reference>
<dbReference type="Gene3D" id="1.10.10.10">
    <property type="entry name" value="Winged helix-like DNA-binding domain superfamily/Winged helix DNA-binding domain"/>
    <property type="match status" value="2"/>
</dbReference>
<dbReference type="Gene3D" id="2.60.40.150">
    <property type="entry name" value="C2 domain"/>
    <property type="match status" value="2"/>
</dbReference>